<name>A0A8S0XQR8_9GAMM</name>
<gene>
    <name evidence="1" type="ORF">METHB2_1080002</name>
</gene>
<dbReference type="RefSeq" id="WP_174624503.1">
    <property type="nucleotide sequence ID" value="NZ_CADCXN010000011.1"/>
</dbReference>
<dbReference type="SUPFAM" id="SSF103642">
    <property type="entry name" value="Sec-C motif"/>
    <property type="match status" value="1"/>
</dbReference>
<dbReference type="Gene3D" id="3.10.450.50">
    <property type="match status" value="1"/>
</dbReference>
<reference evidence="1 2" key="1">
    <citation type="submission" date="2020-02" db="EMBL/GenBank/DDBJ databases">
        <authorList>
            <person name="Hogendoorn C."/>
        </authorList>
    </citation>
    <scope>NUCLEOTIDE SEQUENCE [LARGE SCALE GENOMIC DNA]</scope>
    <source>
        <strain evidence="1">METHB21</strain>
    </source>
</reference>
<dbReference type="Proteomes" id="UP000494216">
    <property type="component" value="Unassembled WGS sequence"/>
</dbReference>
<comment type="caution">
    <text evidence="1">The sequence shown here is derived from an EMBL/GenBank/DDBJ whole genome shotgun (WGS) entry which is preliminary data.</text>
</comment>
<proteinExistence type="predicted"/>
<evidence type="ECO:0000313" key="2">
    <source>
        <dbReference type="Proteomes" id="UP000494216"/>
    </source>
</evidence>
<organism evidence="1 2">
    <name type="scientific">Candidatus Methylobacter favarea</name>
    <dbReference type="NCBI Taxonomy" id="2707345"/>
    <lineage>
        <taxon>Bacteria</taxon>
        <taxon>Pseudomonadati</taxon>
        <taxon>Pseudomonadota</taxon>
        <taxon>Gammaproteobacteria</taxon>
        <taxon>Methylococcales</taxon>
        <taxon>Methylococcaceae</taxon>
        <taxon>Methylobacter</taxon>
    </lineage>
</organism>
<dbReference type="InterPro" id="IPR004027">
    <property type="entry name" value="SEC_C_motif"/>
</dbReference>
<dbReference type="EMBL" id="CADCXN010000011">
    <property type="protein sequence ID" value="CAA9889497.1"/>
    <property type="molecule type" value="Genomic_DNA"/>
</dbReference>
<accession>A0A8S0XQR8</accession>
<evidence type="ECO:0008006" key="3">
    <source>
        <dbReference type="Google" id="ProtNLM"/>
    </source>
</evidence>
<dbReference type="Pfam" id="PF02810">
    <property type="entry name" value="SEC-C"/>
    <property type="match status" value="1"/>
</dbReference>
<keyword evidence="2" id="KW-1185">Reference proteome</keyword>
<dbReference type="AlphaFoldDB" id="A0A8S0XQR8"/>
<dbReference type="InterPro" id="IPR058292">
    <property type="entry name" value="DUF7986"/>
</dbReference>
<protein>
    <recommendedName>
        <fullName evidence="3">DUF2384 domain-containing protein</fullName>
    </recommendedName>
</protein>
<sequence length="456" mass="51715">MKKLGRNDPCPCGSGKKYKQCCLKAEQAKIASDRSEAVPKAINWLFTKYGQTAREALDEGFFGGLDEDEYAMLQDLPGDSYQGIMINAMEWFLADGVMTIKGQEHRVADLLLDQGGPLFSAEQRQWIELLTTMPLRLHEVVAVIPGESMTVRDALLPESPSVVIREKSGSRQANPYDLMAARILPVENHFELSGAVYAFPRNRSWDLLEELRDEMEGVEPDSPLAKEITSVIIPYYWLQLFVNAFEMPQLVDHLTGEPLLFVTDHYRVQNWTALDQALSGEVDIEGCREEGWNRLFEGEDGLIRRYLSIDAGKRQDRIKVSYRTQQYADEGRPWFEAVAGRAVAFVSREISDPKGMLANLQPNESKETSAPVELPPEMLTEIIEKRIRQLYADWADKPLPILGDRTPRKAIQTPEGLKQVKFLLRTYEHGEAQQAKAQHRAPVSYEFLWQSVGITP</sequence>
<evidence type="ECO:0000313" key="1">
    <source>
        <dbReference type="EMBL" id="CAA9889497.1"/>
    </source>
</evidence>
<dbReference type="Pfam" id="PF25948">
    <property type="entry name" value="DUF7986"/>
    <property type="match status" value="1"/>
</dbReference>